<evidence type="ECO:0000313" key="4">
    <source>
        <dbReference type="EMBL" id="USQ78975.1"/>
    </source>
</evidence>
<dbReference type="InterPro" id="IPR042099">
    <property type="entry name" value="ANL_N_sf"/>
</dbReference>
<dbReference type="PANTHER" id="PTHR43352:SF1">
    <property type="entry name" value="ANTHRANILATE--COA LIGASE"/>
    <property type="match status" value="1"/>
</dbReference>
<evidence type="ECO:0000313" key="5">
    <source>
        <dbReference type="Proteomes" id="UP001056455"/>
    </source>
</evidence>
<dbReference type="SUPFAM" id="SSF56801">
    <property type="entry name" value="Acetyl-CoA synthetase-like"/>
    <property type="match status" value="1"/>
</dbReference>
<protein>
    <submittedName>
        <fullName evidence="4">AMP-binding protein</fullName>
    </submittedName>
</protein>
<dbReference type="PROSITE" id="PS00455">
    <property type="entry name" value="AMP_BINDING"/>
    <property type="match status" value="1"/>
</dbReference>
<dbReference type="Pfam" id="PF00501">
    <property type="entry name" value="AMP-binding"/>
    <property type="match status" value="1"/>
</dbReference>
<accession>A0ABY4YR37</accession>
<dbReference type="RefSeq" id="WP_252591832.1">
    <property type="nucleotide sequence ID" value="NZ_CP099489.1"/>
</dbReference>
<evidence type="ECO:0000256" key="1">
    <source>
        <dbReference type="ARBA" id="ARBA00022598"/>
    </source>
</evidence>
<reference evidence="4" key="1">
    <citation type="submission" date="2022-06" db="EMBL/GenBank/DDBJ databases">
        <title>Ornithinimicrobium HY1793.</title>
        <authorList>
            <person name="Huang Y."/>
        </authorList>
    </citation>
    <scope>NUCLEOTIDE SEQUENCE</scope>
    <source>
        <strain evidence="4">HY1793</strain>
    </source>
</reference>
<dbReference type="EMBL" id="CP099489">
    <property type="protein sequence ID" value="USQ78975.1"/>
    <property type="molecule type" value="Genomic_DNA"/>
</dbReference>
<sequence>MPETELSPSAHVDTYCRDNLPARETWPEFHFDVPEVHYPDRLNVASVLLDDVIDSGGAGRRCIGAPDGTWWTYGDLRQHANRLAHVFVDELGLVPGNRVLLRGPNNPWLVAVWFAVLKAGGVVVPTMPMLRPKELAVIAEVGRFDLAVCDHRFTDDLLGAQIPELRTLTYGGAVEGLDDITQLAQGKDATFADVPTAADDVSMLAFTSGTTGRPKATMHFHRDILANADTFSRYVLRPEPDDIFIGTPPIAFTFGLGGLVIFPLRVGASTLLVEKATPGQLADLISEHGATICFTAPTAYKAMIAKDRVSQLTSLRRAVSAGEHLPKVTWEAFRDATGIALIDGIGSTEMLHIFISAADDDIRPGSTGRPVPGYRAKIVDKAGRDAPDGVPGRLAVQGPTGCRYLADERQAVYVHDGWNLTGDTFIRDEDGYFWFQARSDDMIVSSGYNISGTEVEEALMSHAGVVECAVVAAADDERGHVVKAYVVPASGREKLAEGVGEDALRKQLQDHVKGQIAPYKYPRQIEFVDALPRTSTGKVQRFRLRQEAGSGEAS</sequence>
<dbReference type="InterPro" id="IPR020845">
    <property type="entry name" value="AMP-binding_CS"/>
</dbReference>
<dbReference type="InterPro" id="IPR025110">
    <property type="entry name" value="AMP-bd_C"/>
</dbReference>
<dbReference type="InterPro" id="IPR000873">
    <property type="entry name" value="AMP-dep_synth/lig_dom"/>
</dbReference>
<dbReference type="PANTHER" id="PTHR43352">
    <property type="entry name" value="ACETYL-COA SYNTHETASE"/>
    <property type="match status" value="1"/>
</dbReference>
<gene>
    <name evidence="4" type="ORF">NF556_15280</name>
</gene>
<feature type="domain" description="AMP-binding enzyme C-terminal" evidence="3">
    <location>
        <begin position="454"/>
        <end position="538"/>
    </location>
</feature>
<dbReference type="Gene3D" id="3.30.300.30">
    <property type="match status" value="1"/>
</dbReference>
<dbReference type="Gene3D" id="3.40.50.12780">
    <property type="entry name" value="N-terminal domain of ligase-like"/>
    <property type="match status" value="1"/>
</dbReference>
<dbReference type="Pfam" id="PF13193">
    <property type="entry name" value="AMP-binding_C"/>
    <property type="match status" value="1"/>
</dbReference>
<organism evidence="4 5">
    <name type="scientific">Ornithinimicrobium faecis</name>
    <dbReference type="NCBI Taxonomy" id="2934158"/>
    <lineage>
        <taxon>Bacteria</taxon>
        <taxon>Bacillati</taxon>
        <taxon>Actinomycetota</taxon>
        <taxon>Actinomycetes</taxon>
        <taxon>Micrococcales</taxon>
        <taxon>Ornithinimicrobiaceae</taxon>
        <taxon>Ornithinimicrobium</taxon>
    </lineage>
</organism>
<keyword evidence="1" id="KW-0436">Ligase</keyword>
<feature type="domain" description="AMP-dependent synthetase/ligase" evidence="2">
    <location>
        <begin position="66"/>
        <end position="400"/>
    </location>
</feature>
<dbReference type="Proteomes" id="UP001056455">
    <property type="component" value="Chromosome"/>
</dbReference>
<evidence type="ECO:0000259" key="2">
    <source>
        <dbReference type="Pfam" id="PF00501"/>
    </source>
</evidence>
<keyword evidence="5" id="KW-1185">Reference proteome</keyword>
<dbReference type="InterPro" id="IPR045851">
    <property type="entry name" value="AMP-bd_C_sf"/>
</dbReference>
<proteinExistence type="predicted"/>
<name>A0ABY4YR37_9MICO</name>
<evidence type="ECO:0000259" key="3">
    <source>
        <dbReference type="Pfam" id="PF13193"/>
    </source>
</evidence>